<dbReference type="GO" id="GO:0030604">
    <property type="term" value="F:1-deoxy-D-xylulose-5-phosphate reductoisomerase activity"/>
    <property type="evidence" value="ECO:0007669"/>
    <property type="project" value="UniProtKB-EC"/>
</dbReference>
<feature type="binding site" evidence="9">
    <location>
        <position position="230"/>
    </location>
    <ligand>
        <name>1-deoxy-D-xylulose 5-phosphate</name>
        <dbReference type="ChEBI" id="CHEBI:57792"/>
    </ligand>
</feature>
<comment type="function">
    <text evidence="9">Catalyzes the NADPH-dependent rearrangement and reduction of 1-deoxy-D-xylulose-5-phosphate (DXP) to 2-C-methyl-D-erythritol 4-phosphate (MEP).</text>
</comment>
<comment type="caution">
    <text evidence="13">The sequence shown here is derived from an EMBL/GenBank/DDBJ whole genome shotgun (WGS) entry which is preliminary data.</text>
</comment>
<feature type="binding site" evidence="9">
    <location>
        <position position="214"/>
    </location>
    <ligand>
        <name>NADPH</name>
        <dbReference type="ChEBI" id="CHEBI:57783"/>
    </ligand>
</feature>
<dbReference type="Proteomes" id="UP001595961">
    <property type="component" value="Unassembled WGS sequence"/>
</dbReference>
<dbReference type="InterPro" id="IPR013644">
    <property type="entry name" value="DXP_reductoisomerase_C"/>
</dbReference>
<dbReference type="InterPro" id="IPR036169">
    <property type="entry name" value="DXPR_C_sf"/>
</dbReference>
<dbReference type="InterPro" id="IPR026877">
    <property type="entry name" value="DXPR_C"/>
</dbReference>
<evidence type="ECO:0000256" key="2">
    <source>
        <dbReference type="ARBA" id="ARBA00006825"/>
    </source>
</evidence>
<feature type="binding site" evidence="9">
    <location>
        <position position="130"/>
    </location>
    <ligand>
        <name>1-deoxy-D-xylulose 5-phosphate</name>
        <dbReference type="ChEBI" id="CHEBI:57792"/>
    </ligand>
</feature>
<evidence type="ECO:0000256" key="5">
    <source>
        <dbReference type="ARBA" id="ARBA00023002"/>
    </source>
</evidence>
<protein>
    <recommendedName>
        <fullName evidence="9">1-deoxy-D-xylulose 5-phosphate reductoisomerase</fullName>
        <shortName evidence="9">DXP reductoisomerase</shortName>
        <ecNumber evidence="9">1.1.1.267</ecNumber>
    </recommendedName>
    <alternativeName>
        <fullName evidence="9">1-deoxyxylulose-5-phosphate reductoisomerase</fullName>
    </alternativeName>
    <alternativeName>
        <fullName evidence="9">2-C-methyl-D-erythritol 4-phosphate synthase</fullName>
    </alternativeName>
</protein>
<dbReference type="EC" id="1.1.1.267" evidence="9"/>
<dbReference type="EMBL" id="JBHSGA010000017">
    <property type="protein sequence ID" value="MFC4527920.1"/>
    <property type="molecule type" value="Genomic_DNA"/>
</dbReference>
<keyword evidence="9" id="KW-0460">Magnesium</keyword>
<evidence type="ECO:0000256" key="4">
    <source>
        <dbReference type="ARBA" id="ARBA00022857"/>
    </source>
</evidence>
<keyword evidence="4 9" id="KW-0521">NADP</keyword>
<feature type="domain" description="1-deoxy-D-xylulose 5-phosphate reductoisomerase C-terminal" evidence="11">
    <location>
        <begin position="151"/>
        <end position="238"/>
    </location>
</feature>
<dbReference type="RefSeq" id="WP_266151909.1">
    <property type="nucleotide sequence ID" value="NZ_CP064028.1"/>
</dbReference>
<evidence type="ECO:0000259" key="11">
    <source>
        <dbReference type="Pfam" id="PF08436"/>
    </source>
</evidence>
<dbReference type="Pfam" id="PF13288">
    <property type="entry name" value="DXPR_C"/>
    <property type="match status" value="1"/>
</dbReference>
<feature type="binding site" evidence="9">
    <location>
        <position position="221"/>
    </location>
    <ligand>
        <name>1-deoxy-D-xylulose 5-phosphate</name>
        <dbReference type="ChEBI" id="CHEBI:57792"/>
    </ligand>
</feature>
<feature type="binding site" evidence="9">
    <location>
        <position position="157"/>
    </location>
    <ligand>
        <name>Mn(2+)</name>
        <dbReference type="ChEBI" id="CHEBI:29035"/>
    </ligand>
</feature>
<feature type="binding site" evidence="9">
    <location>
        <position position="226"/>
    </location>
    <ligand>
        <name>1-deoxy-D-xylulose 5-phosphate</name>
        <dbReference type="ChEBI" id="CHEBI:57792"/>
    </ligand>
</feature>
<evidence type="ECO:0000256" key="1">
    <source>
        <dbReference type="ARBA" id="ARBA00005094"/>
    </source>
</evidence>
<evidence type="ECO:0000313" key="13">
    <source>
        <dbReference type="EMBL" id="MFC4527920.1"/>
    </source>
</evidence>
<comment type="caution">
    <text evidence="9">Lacks conserved residue(s) required for the propagation of feature annotation.</text>
</comment>
<dbReference type="InterPro" id="IPR003821">
    <property type="entry name" value="DXP_reductoisomerase"/>
</dbReference>
<feature type="binding site" evidence="9">
    <location>
        <position position="43"/>
    </location>
    <ligand>
        <name>NADPH</name>
        <dbReference type="ChEBI" id="CHEBI:57783"/>
    </ligand>
</feature>
<dbReference type="SUPFAM" id="SSF51735">
    <property type="entry name" value="NAD(P)-binding Rossmann-fold domains"/>
    <property type="match status" value="1"/>
</dbReference>
<feature type="binding site" evidence="9">
    <location>
        <position position="17"/>
    </location>
    <ligand>
        <name>NADPH</name>
        <dbReference type="ChEBI" id="CHEBI:57783"/>
    </ligand>
</feature>
<dbReference type="NCBIfam" id="TIGR00243">
    <property type="entry name" value="Dxr"/>
    <property type="match status" value="1"/>
</dbReference>
<feature type="binding site" evidence="9">
    <location>
        <position position="131"/>
    </location>
    <ligand>
        <name>NADPH</name>
        <dbReference type="ChEBI" id="CHEBI:57783"/>
    </ligand>
</feature>
<dbReference type="SUPFAM" id="SSF69055">
    <property type="entry name" value="1-deoxy-D-xylulose-5-phosphate reductoisomerase, C-terminal domain"/>
    <property type="match status" value="1"/>
</dbReference>
<feature type="binding site" evidence="9">
    <location>
        <position position="185"/>
    </location>
    <ligand>
        <name>1-deoxy-D-xylulose 5-phosphate</name>
        <dbReference type="ChEBI" id="CHEBI:57792"/>
    </ligand>
</feature>
<feature type="binding site" evidence="9">
    <location>
        <position position="208"/>
    </location>
    <ligand>
        <name>1-deoxy-D-xylulose 5-phosphate</name>
        <dbReference type="ChEBI" id="CHEBI:57792"/>
    </ligand>
</feature>
<accession>A0ABV9C4W6</accession>
<dbReference type="InterPro" id="IPR013512">
    <property type="entry name" value="DXP_reductoisomerase_N"/>
</dbReference>
<feature type="binding site" evidence="9">
    <location>
        <position position="16"/>
    </location>
    <ligand>
        <name>NADPH</name>
        <dbReference type="ChEBI" id="CHEBI:57783"/>
    </ligand>
</feature>
<feature type="binding site" evidence="9">
    <location>
        <position position="227"/>
    </location>
    <ligand>
        <name>1-deoxy-D-xylulose 5-phosphate</name>
        <dbReference type="ChEBI" id="CHEBI:57792"/>
    </ligand>
</feature>
<feature type="domain" description="1-deoxy-D-xylulose 5-phosphate reductoisomerase N-terminal" evidence="10">
    <location>
        <begin position="9"/>
        <end position="137"/>
    </location>
</feature>
<sequence>MNASVLRKVAVLGATGSIGGSTLDVIARHPERFRASVLTAHSNVAELAELCARHQPDLAVIADPALEGELARRLAASGVRCEIASGHDAITAAASGTLCDTVVAAIVGAAGLDSTLAAARTGKRLLLANKESIVMAGPLLLEALAAGGGELIPVDSEHNAIFQCLPGGRPELARSGVRRLILTASGGPFRGRTRAELAGVTPEQACKHPNWVMGRKISVDSATLMNKGLEVIEAHHLFGAPAEAIEVLVHPQSLVHSLVDYVDGSVLAQLGNPDMRTAIAHALAWPERISAGVPALDLASCAPLAFEQPDLATFRCLALAFQALRAGGDAPAILNAANEVAVEAFLAGGLPFLAIADLVESVLTELPAEPVVDLQSLNERDRTAREAARRILRNLC</sequence>
<dbReference type="Gene3D" id="1.10.1740.10">
    <property type="match status" value="1"/>
</dbReference>
<evidence type="ECO:0000259" key="10">
    <source>
        <dbReference type="Pfam" id="PF02670"/>
    </source>
</evidence>
<feature type="binding site" evidence="9">
    <location>
        <position position="15"/>
    </location>
    <ligand>
        <name>NADPH</name>
        <dbReference type="ChEBI" id="CHEBI:57783"/>
    </ligand>
</feature>
<name>A0ABV9C4W6_9GAMM</name>
<reference evidence="14" key="1">
    <citation type="journal article" date="2019" name="Int. J. Syst. Evol. Microbiol.">
        <title>The Global Catalogue of Microorganisms (GCM) 10K type strain sequencing project: providing services to taxonomists for standard genome sequencing and annotation.</title>
        <authorList>
            <consortium name="The Broad Institute Genomics Platform"/>
            <consortium name="The Broad Institute Genome Sequencing Center for Infectious Disease"/>
            <person name="Wu L."/>
            <person name="Ma J."/>
        </authorList>
    </citation>
    <scope>NUCLEOTIDE SEQUENCE [LARGE SCALE GENOMIC DNA]</scope>
    <source>
        <strain evidence="14">CCM 4481</strain>
    </source>
</reference>
<feature type="binding site" evidence="9">
    <location>
        <position position="157"/>
    </location>
    <ligand>
        <name>1-deoxy-D-xylulose 5-phosphate</name>
        <dbReference type="ChEBI" id="CHEBI:57792"/>
    </ligand>
</feature>
<evidence type="ECO:0000256" key="3">
    <source>
        <dbReference type="ARBA" id="ARBA00022723"/>
    </source>
</evidence>
<keyword evidence="3 9" id="KW-0479">Metal-binding</keyword>
<dbReference type="PIRSF" id="PIRSF006205">
    <property type="entry name" value="Dxp_reductismrs"/>
    <property type="match status" value="1"/>
</dbReference>
<comment type="catalytic activity">
    <reaction evidence="8">
        <text>2-C-methyl-D-erythritol 4-phosphate + NADP(+) = 1-deoxy-D-xylulose 5-phosphate + NADPH + H(+)</text>
        <dbReference type="Rhea" id="RHEA:13717"/>
        <dbReference type="ChEBI" id="CHEBI:15378"/>
        <dbReference type="ChEBI" id="CHEBI:57783"/>
        <dbReference type="ChEBI" id="CHEBI:57792"/>
        <dbReference type="ChEBI" id="CHEBI:58262"/>
        <dbReference type="ChEBI" id="CHEBI:58349"/>
        <dbReference type="EC" id="1.1.1.267"/>
    </reaction>
    <physiologicalReaction direction="right-to-left" evidence="8">
        <dbReference type="Rhea" id="RHEA:13719"/>
    </physiologicalReaction>
</comment>
<feature type="binding site" evidence="9">
    <location>
        <position position="156"/>
    </location>
    <ligand>
        <name>1-deoxy-D-xylulose 5-phosphate</name>
        <dbReference type="ChEBI" id="CHEBI:57792"/>
    </ligand>
</feature>
<feature type="binding site" evidence="9">
    <location>
        <position position="18"/>
    </location>
    <ligand>
        <name>NADPH</name>
        <dbReference type="ChEBI" id="CHEBI:57783"/>
    </ligand>
</feature>
<feature type="binding site" evidence="9">
    <location>
        <position position="230"/>
    </location>
    <ligand>
        <name>Mn(2+)</name>
        <dbReference type="ChEBI" id="CHEBI:29035"/>
    </ligand>
</feature>
<keyword evidence="6 9" id="KW-0464">Manganese</keyword>
<feature type="binding site" evidence="9">
    <location>
        <position position="155"/>
    </location>
    <ligand>
        <name>Mn(2+)</name>
        <dbReference type="ChEBI" id="CHEBI:29035"/>
    </ligand>
</feature>
<evidence type="ECO:0000256" key="9">
    <source>
        <dbReference type="HAMAP-Rule" id="MF_00183"/>
    </source>
</evidence>
<dbReference type="SUPFAM" id="SSF55347">
    <property type="entry name" value="Glyceraldehyde-3-phosphate dehydrogenase-like, C-terminal domain"/>
    <property type="match status" value="1"/>
</dbReference>
<proteinExistence type="inferred from homology"/>
<gene>
    <name evidence="9" type="primary">dxr</name>
    <name evidence="13" type="ORF">ACFO5W_14845</name>
</gene>
<organism evidence="13 14">
    <name type="scientific">Dyella halodurans</name>
    <dbReference type="NCBI Taxonomy" id="1920171"/>
    <lineage>
        <taxon>Bacteria</taxon>
        <taxon>Pseudomonadati</taxon>
        <taxon>Pseudomonadota</taxon>
        <taxon>Gammaproteobacteria</taxon>
        <taxon>Lysobacterales</taxon>
        <taxon>Rhodanobacteraceae</taxon>
        <taxon>Dyella</taxon>
    </lineage>
</organism>
<dbReference type="NCBIfam" id="NF009114">
    <property type="entry name" value="PRK12464.1"/>
    <property type="match status" value="1"/>
</dbReference>
<evidence type="ECO:0000256" key="6">
    <source>
        <dbReference type="ARBA" id="ARBA00023211"/>
    </source>
</evidence>
<dbReference type="Pfam" id="PF02670">
    <property type="entry name" value="DXP_reductoisom"/>
    <property type="match status" value="1"/>
</dbReference>
<dbReference type="Pfam" id="PF08436">
    <property type="entry name" value="DXP_redisom_C"/>
    <property type="match status" value="1"/>
</dbReference>
<feature type="binding site" evidence="9">
    <location>
        <position position="129"/>
    </location>
    <ligand>
        <name>NADPH</name>
        <dbReference type="ChEBI" id="CHEBI:57783"/>
    </ligand>
</feature>
<dbReference type="InterPro" id="IPR036291">
    <property type="entry name" value="NAD(P)-bd_dom_sf"/>
</dbReference>
<dbReference type="PANTHER" id="PTHR30525">
    <property type="entry name" value="1-DEOXY-D-XYLULOSE 5-PHOSPHATE REDUCTOISOMERASE"/>
    <property type="match status" value="1"/>
</dbReference>
<keyword evidence="5 9" id="KW-0560">Oxidoreductase</keyword>
<keyword evidence="14" id="KW-1185">Reference proteome</keyword>
<evidence type="ECO:0000313" key="14">
    <source>
        <dbReference type="Proteomes" id="UP001595961"/>
    </source>
</evidence>
<comment type="pathway">
    <text evidence="1 9">Isoprenoid biosynthesis; isopentenyl diphosphate biosynthesis via DXP pathway; isopentenyl diphosphate from 1-deoxy-D-xylulose 5-phosphate: step 1/6.</text>
</comment>
<evidence type="ECO:0000256" key="8">
    <source>
        <dbReference type="ARBA" id="ARBA00048543"/>
    </source>
</evidence>
<keyword evidence="7 9" id="KW-0414">Isoprene biosynthesis</keyword>
<feature type="domain" description="DXP reductoisomerase C-terminal" evidence="12">
    <location>
        <begin position="270"/>
        <end position="386"/>
    </location>
</feature>
<evidence type="ECO:0000256" key="7">
    <source>
        <dbReference type="ARBA" id="ARBA00023229"/>
    </source>
</evidence>
<evidence type="ECO:0000259" key="12">
    <source>
        <dbReference type="Pfam" id="PF13288"/>
    </source>
</evidence>
<comment type="cofactor">
    <cofactor evidence="9">
        <name>Mg(2+)</name>
        <dbReference type="ChEBI" id="CHEBI:18420"/>
    </cofactor>
    <cofactor evidence="9">
        <name>Mn(2+)</name>
        <dbReference type="ChEBI" id="CHEBI:29035"/>
    </cofactor>
</comment>
<comment type="similarity">
    <text evidence="2 9">Belongs to the DXR family.</text>
</comment>
<dbReference type="Gene3D" id="3.40.50.720">
    <property type="entry name" value="NAD(P)-binding Rossmann-like Domain"/>
    <property type="match status" value="1"/>
</dbReference>
<dbReference type="PANTHER" id="PTHR30525:SF0">
    <property type="entry name" value="1-DEOXY-D-XYLULOSE 5-PHOSPHATE REDUCTOISOMERASE, CHLOROPLASTIC"/>
    <property type="match status" value="1"/>
</dbReference>
<dbReference type="HAMAP" id="MF_00183">
    <property type="entry name" value="DXP_reductoisom"/>
    <property type="match status" value="1"/>
</dbReference>